<dbReference type="PIRSF" id="PIRSF019543">
    <property type="entry name" value="Clavaminate_syn"/>
    <property type="match status" value="1"/>
</dbReference>
<keyword evidence="4" id="KW-0408">Iron</keyword>
<evidence type="ECO:0000256" key="2">
    <source>
        <dbReference type="ARBA" id="ARBA00022723"/>
    </source>
</evidence>
<dbReference type="EMBL" id="JAGINW010000001">
    <property type="protein sequence ID" value="MBP2328443.1"/>
    <property type="molecule type" value="Genomic_DNA"/>
</dbReference>
<accession>A0ABS4TVL2</accession>
<gene>
    <name evidence="6" type="ORF">JOF56_008828</name>
</gene>
<keyword evidence="3 6" id="KW-0560">Oxidoreductase</keyword>
<dbReference type="Pfam" id="PF02668">
    <property type="entry name" value="TauD"/>
    <property type="match status" value="1"/>
</dbReference>
<dbReference type="Proteomes" id="UP001519332">
    <property type="component" value="Unassembled WGS sequence"/>
</dbReference>
<evidence type="ECO:0000313" key="6">
    <source>
        <dbReference type="EMBL" id="MBP2328443.1"/>
    </source>
</evidence>
<keyword evidence="7" id="KW-1185">Reference proteome</keyword>
<keyword evidence="2" id="KW-0479">Metal-binding</keyword>
<evidence type="ECO:0000259" key="5">
    <source>
        <dbReference type="Pfam" id="PF02668"/>
    </source>
</evidence>
<evidence type="ECO:0000256" key="1">
    <source>
        <dbReference type="ARBA" id="ARBA00008425"/>
    </source>
</evidence>
<sequence length="330" mass="35283">MAVQRSAGETVPVPVCKLGGEDASSIAASAHGLTRVEQGLVDHPGWVAAARSQWEELPGGIRRSIRDFRRDSGRSGALVVRGMPIESVTLAATPQAEGSVQRHATLAAAGLLLVACGLGEPGAFQAEKSGALVQDVVPVRGHEEFQGNAGSATLTFHSENAFHEHRPDYVLLLCLRSDHEAVAGLRLSCIRTILPRLSSRTREALFRAEFATHAPPSFGATQAGAPEHAVLTGAPDDPDFRVDFAATQGLSADAAQALAELSDAVDEAAHTLVLSPGDLAIVDNRVTVHGRTAFRPRYDGKDRWLQRSFSFIDLRRSRDHRPSDGYVLVK</sequence>
<evidence type="ECO:0000256" key="3">
    <source>
        <dbReference type="ARBA" id="ARBA00023002"/>
    </source>
</evidence>
<reference evidence="6 7" key="1">
    <citation type="submission" date="2021-03" db="EMBL/GenBank/DDBJ databases">
        <title>Sequencing the genomes of 1000 actinobacteria strains.</title>
        <authorList>
            <person name="Klenk H.-P."/>
        </authorList>
    </citation>
    <scope>NUCLEOTIDE SEQUENCE [LARGE SCALE GENOMIC DNA]</scope>
    <source>
        <strain evidence="6 7">DSM 46670</strain>
    </source>
</reference>
<organism evidence="6 7">
    <name type="scientific">Kibdelosporangium banguiense</name>
    <dbReference type="NCBI Taxonomy" id="1365924"/>
    <lineage>
        <taxon>Bacteria</taxon>
        <taxon>Bacillati</taxon>
        <taxon>Actinomycetota</taxon>
        <taxon>Actinomycetes</taxon>
        <taxon>Pseudonocardiales</taxon>
        <taxon>Pseudonocardiaceae</taxon>
        <taxon>Kibdelosporangium</taxon>
    </lineage>
</organism>
<dbReference type="EC" id="1.14.11.39" evidence="6"/>
<dbReference type="RefSeq" id="WP_307855522.1">
    <property type="nucleotide sequence ID" value="NZ_JAGINW010000001.1"/>
</dbReference>
<dbReference type="SUPFAM" id="SSF51197">
    <property type="entry name" value="Clavaminate synthase-like"/>
    <property type="match status" value="1"/>
</dbReference>
<dbReference type="InterPro" id="IPR003819">
    <property type="entry name" value="TauD/TfdA-like"/>
</dbReference>
<evidence type="ECO:0000256" key="4">
    <source>
        <dbReference type="ARBA" id="ARBA00023004"/>
    </source>
</evidence>
<dbReference type="Gene3D" id="3.60.130.10">
    <property type="entry name" value="Clavaminate synthase-like"/>
    <property type="match status" value="1"/>
</dbReference>
<dbReference type="InterPro" id="IPR014503">
    <property type="entry name" value="Clavaminate_syn-like"/>
</dbReference>
<evidence type="ECO:0000313" key="7">
    <source>
        <dbReference type="Proteomes" id="UP001519332"/>
    </source>
</evidence>
<proteinExistence type="inferred from homology"/>
<name>A0ABS4TVL2_9PSEU</name>
<feature type="domain" description="TauD/TfdA-like" evidence="5">
    <location>
        <begin position="74"/>
        <end position="308"/>
    </location>
</feature>
<dbReference type="InterPro" id="IPR042098">
    <property type="entry name" value="TauD-like_sf"/>
</dbReference>
<comment type="caution">
    <text evidence="6">The sequence shown here is derived from an EMBL/GenBank/DDBJ whole genome shotgun (WGS) entry which is preliminary data.</text>
</comment>
<dbReference type="GO" id="GO:0016491">
    <property type="term" value="F:oxidoreductase activity"/>
    <property type="evidence" value="ECO:0007669"/>
    <property type="project" value="UniProtKB-KW"/>
</dbReference>
<protein>
    <submittedName>
        <fullName evidence="6">L-asparagine oxygenase</fullName>
        <ecNumber evidence="6">1.14.11.39</ecNumber>
    </submittedName>
</protein>
<comment type="similarity">
    <text evidence="1">Belongs to the clavaminate synthase family.</text>
</comment>